<evidence type="ECO:0000313" key="4">
    <source>
        <dbReference type="EMBL" id="QNE37957.1"/>
    </source>
</evidence>
<dbReference type="Pfam" id="PF03713">
    <property type="entry name" value="DUF305"/>
    <property type="match status" value="1"/>
</dbReference>
<geneLocation type="plasmid" evidence="4 5">
    <name>unnamed1</name>
</geneLocation>
<dbReference type="AlphaFoldDB" id="A0A7G6YHJ2"/>
<evidence type="ECO:0000259" key="3">
    <source>
        <dbReference type="Pfam" id="PF03713"/>
    </source>
</evidence>
<feature type="region of interest" description="Disordered" evidence="1">
    <location>
        <begin position="113"/>
        <end position="141"/>
    </location>
</feature>
<feature type="domain" description="DUF305" evidence="3">
    <location>
        <begin position="49"/>
        <end position="214"/>
    </location>
</feature>
<feature type="signal peptide" evidence="2">
    <location>
        <begin position="1"/>
        <end position="15"/>
    </location>
</feature>
<evidence type="ECO:0000313" key="5">
    <source>
        <dbReference type="Proteomes" id="UP000515511"/>
    </source>
</evidence>
<protein>
    <submittedName>
        <fullName evidence="4">DUF305 domain-containing protein</fullName>
    </submittedName>
</protein>
<dbReference type="PANTHER" id="PTHR36933">
    <property type="entry name" value="SLL0788 PROTEIN"/>
    <property type="match status" value="1"/>
</dbReference>
<keyword evidence="2" id="KW-0732">Signal</keyword>
<dbReference type="Gene3D" id="1.20.1260.10">
    <property type="match status" value="1"/>
</dbReference>
<reference evidence="5" key="1">
    <citation type="submission" date="2019-09" db="EMBL/GenBank/DDBJ databases">
        <title>Antimicrobial potential of Antarctic Bacteria.</title>
        <authorList>
            <person name="Benaud N."/>
            <person name="Edwards R.J."/>
            <person name="Ferrari B.C."/>
        </authorList>
    </citation>
    <scope>NUCLEOTIDE SEQUENCE [LARGE SCALE GENOMIC DNA]</scope>
    <source>
        <strain evidence="5">INR9</strain>
        <plasmid evidence="5">unnamed1</plasmid>
    </source>
</reference>
<gene>
    <name evidence="4" type="ORF">F1C12_22010</name>
</gene>
<dbReference type="InterPro" id="IPR012347">
    <property type="entry name" value="Ferritin-like"/>
</dbReference>
<proteinExistence type="predicted"/>
<dbReference type="PROSITE" id="PS51257">
    <property type="entry name" value="PROKAR_LIPOPROTEIN"/>
    <property type="match status" value="1"/>
</dbReference>
<accession>A0A7G6YHJ2</accession>
<dbReference type="InterPro" id="IPR005183">
    <property type="entry name" value="DUF305_CopM-like"/>
</dbReference>
<keyword evidence="4" id="KW-0614">Plasmid</keyword>
<dbReference type="RefSeq" id="WP_115697593.1">
    <property type="nucleotide sequence ID" value="NZ_CP043642.1"/>
</dbReference>
<sequence length="218" mass="22447">MKIAPRLALAGVALAAGGLLTACTGSGMGDMSGMSGMSSTPAAAHNAQDVTFAQMMIVHHEGAIEMADLAPSRAASTQVKDLAAKIKAAQQPEIEQMTSWLKSWGEPVTMPGMGSSSPTPSDMSGMDMSTPMPTDSSSMGSMPGMTTQDMDSLKAATGTAFDKRFLTLMIQHHEGALTMAKQEQSGGKDGAAMKLADNIVSSQTAEIADMKAMLTALG</sequence>
<feature type="chain" id="PRO_5028896961" evidence="2">
    <location>
        <begin position="16"/>
        <end position="218"/>
    </location>
</feature>
<organism evidence="4 5">
    <name type="scientific">Leifsonia shinshuensis</name>
    <dbReference type="NCBI Taxonomy" id="150026"/>
    <lineage>
        <taxon>Bacteria</taxon>
        <taxon>Bacillati</taxon>
        <taxon>Actinomycetota</taxon>
        <taxon>Actinomycetes</taxon>
        <taxon>Micrococcales</taxon>
        <taxon>Microbacteriaceae</taxon>
        <taxon>Leifsonia</taxon>
    </lineage>
</organism>
<name>A0A7G6YHJ2_9MICO</name>
<evidence type="ECO:0000256" key="2">
    <source>
        <dbReference type="SAM" id="SignalP"/>
    </source>
</evidence>
<dbReference type="Proteomes" id="UP000515511">
    <property type="component" value="Plasmid unnamed1"/>
</dbReference>
<evidence type="ECO:0000256" key="1">
    <source>
        <dbReference type="SAM" id="MobiDB-lite"/>
    </source>
</evidence>
<dbReference type="EMBL" id="CP043642">
    <property type="protein sequence ID" value="QNE37957.1"/>
    <property type="molecule type" value="Genomic_DNA"/>
</dbReference>
<dbReference type="KEGG" id="lse:F1C12_22010"/>
<dbReference type="PANTHER" id="PTHR36933:SF1">
    <property type="entry name" value="SLL0788 PROTEIN"/>
    <property type="match status" value="1"/>
</dbReference>